<gene>
    <name evidence="16" type="ORF">SDRG_01248</name>
</gene>
<evidence type="ECO:0000256" key="9">
    <source>
        <dbReference type="ARBA" id="ARBA00022833"/>
    </source>
</evidence>
<dbReference type="GeneID" id="19941975"/>
<evidence type="ECO:0000256" key="2">
    <source>
        <dbReference type="ARBA" id="ARBA00001946"/>
    </source>
</evidence>
<comment type="cofactor">
    <cofactor evidence="2">
        <name>Mg(2+)</name>
        <dbReference type="ChEBI" id="CHEBI:18420"/>
    </cofactor>
</comment>
<dbReference type="Gene3D" id="3.60.10.10">
    <property type="entry name" value="Endonuclease/exonuclease/phosphatase"/>
    <property type="match status" value="1"/>
</dbReference>
<evidence type="ECO:0000259" key="15">
    <source>
        <dbReference type="PROSITE" id="PS50199"/>
    </source>
</evidence>
<evidence type="ECO:0000256" key="13">
    <source>
        <dbReference type="PROSITE-ProRule" id="PRU00322"/>
    </source>
</evidence>
<dbReference type="OMA" id="DVWEMCG"/>
<keyword evidence="17" id="KW-1185">Reference proteome</keyword>
<dbReference type="eggNOG" id="KOG2756">
    <property type="taxonomic scope" value="Eukaryota"/>
</dbReference>
<dbReference type="GO" id="GO:0008270">
    <property type="term" value="F:zinc ion binding"/>
    <property type="evidence" value="ECO:0007669"/>
    <property type="project" value="UniProtKB-KW"/>
</dbReference>
<evidence type="ECO:0000313" key="17">
    <source>
        <dbReference type="Proteomes" id="UP000030762"/>
    </source>
</evidence>
<proteinExistence type="predicted"/>
<evidence type="ECO:0000256" key="12">
    <source>
        <dbReference type="ARBA" id="ARBA00023242"/>
    </source>
</evidence>
<sequence>MSLPAWADWDCPRCSLINAPDCDACEACDLARPDAVAADPRAAFFNIALASAGAKRPIDVVDLASSDDDESAKETADPKPHRAMERPTKQRKTETDDTAASTPAPAPAVAAATEAAASVAEPKGPVTLRVASLNVWFDEVLVSDRIRCMTHTIATLQPHVVFLQEVTPDMSRLFKARMVHLGYVSPGDVVDVAYGEMIFLQRSLPVHHYERVDFPRSTMGRGLHTLQTTLAGRRLAVATAHLESLGPNRAVRFEQLDWSFQVLAMSDHPWVFGGDMNLGNREKAQLPDGVDDAWVACGSDPLHEHTWDTSVNKNLPDVSYVAKCRFDRLFSYGMTPTTFATFGKDKLPTDATMYPSDHWGVVATYALS</sequence>
<evidence type="ECO:0000256" key="8">
    <source>
        <dbReference type="ARBA" id="ARBA00022801"/>
    </source>
</evidence>
<evidence type="ECO:0000256" key="11">
    <source>
        <dbReference type="ARBA" id="ARBA00023204"/>
    </source>
</evidence>
<accession>T0S7W6</accession>
<dbReference type="GO" id="GO:0006302">
    <property type="term" value="P:double-strand break repair"/>
    <property type="evidence" value="ECO:0007669"/>
    <property type="project" value="TreeGrafter"/>
</dbReference>
<name>T0S7W6_SAPDV</name>
<dbReference type="PROSITE" id="PS50199">
    <property type="entry name" value="ZF_RANBP2_2"/>
    <property type="match status" value="1"/>
</dbReference>
<dbReference type="GO" id="GO:0003697">
    <property type="term" value="F:single-stranded DNA binding"/>
    <property type="evidence" value="ECO:0007669"/>
    <property type="project" value="TreeGrafter"/>
</dbReference>
<evidence type="ECO:0000256" key="3">
    <source>
        <dbReference type="ARBA" id="ARBA00004322"/>
    </source>
</evidence>
<keyword evidence="6" id="KW-0227">DNA damage</keyword>
<dbReference type="PROSITE" id="PS01358">
    <property type="entry name" value="ZF_RANBP2_1"/>
    <property type="match status" value="1"/>
</dbReference>
<organism evidence="16 17">
    <name type="scientific">Saprolegnia diclina (strain VS20)</name>
    <dbReference type="NCBI Taxonomy" id="1156394"/>
    <lineage>
        <taxon>Eukaryota</taxon>
        <taxon>Sar</taxon>
        <taxon>Stramenopiles</taxon>
        <taxon>Oomycota</taxon>
        <taxon>Saprolegniomycetes</taxon>
        <taxon>Saprolegniales</taxon>
        <taxon>Saprolegniaceae</taxon>
        <taxon>Saprolegnia</taxon>
    </lineage>
</organism>
<dbReference type="GO" id="GO:0005737">
    <property type="term" value="C:cytoplasm"/>
    <property type="evidence" value="ECO:0007669"/>
    <property type="project" value="TreeGrafter"/>
</dbReference>
<dbReference type="CDD" id="cd09080">
    <property type="entry name" value="TDP2"/>
    <property type="match status" value="1"/>
</dbReference>
<comment type="cofactor">
    <cofactor evidence="1">
        <name>Mn(2+)</name>
        <dbReference type="ChEBI" id="CHEBI:29035"/>
    </cofactor>
</comment>
<dbReference type="OrthoDB" id="76908at2759"/>
<dbReference type="EMBL" id="JH767134">
    <property type="protein sequence ID" value="EQC41273.1"/>
    <property type="molecule type" value="Genomic_DNA"/>
</dbReference>
<keyword evidence="4" id="KW-0540">Nuclease</keyword>
<dbReference type="GO" id="GO:0004518">
    <property type="term" value="F:nuclease activity"/>
    <property type="evidence" value="ECO:0007669"/>
    <property type="project" value="UniProtKB-KW"/>
</dbReference>
<dbReference type="Pfam" id="PF03372">
    <property type="entry name" value="Exo_endo_phos"/>
    <property type="match status" value="1"/>
</dbReference>
<evidence type="ECO:0000256" key="6">
    <source>
        <dbReference type="ARBA" id="ARBA00022763"/>
    </source>
</evidence>
<dbReference type="SUPFAM" id="SSF56219">
    <property type="entry name" value="DNase I-like"/>
    <property type="match status" value="1"/>
</dbReference>
<dbReference type="STRING" id="1156394.T0S7W6"/>
<dbReference type="InterPro" id="IPR005135">
    <property type="entry name" value="Endo/exonuclease/phosphatase"/>
</dbReference>
<dbReference type="Proteomes" id="UP000030762">
    <property type="component" value="Unassembled WGS sequence"/>
</dbReference>
<dbReference type="AlphaFoldDB" id="T0S7W6"/>
<feature type="domain" description="RanBP2-type" evidence="15">
    <location>
        <begin position="5"/>
        <end position="34"/>
    </location>
</feature>
<dbReference type="SUPFAM" id="SSF90209">
    <property type="entry name" value="Ran binding protein zinc finger-like"/>
    <property type="match status" value="1"/>
</dbReference>
<feature type="compositionally biased region" description="Low complexity" evidence="14">
    <location>
        <begin position="98"/>
        <end position="108"/>
    </location>
</feature>
<reference evidence="16 17" key="1">
    <citation type="submission" date="2012-04" db="EMBL/GenBank/DDBJ databases">
        <title>The Genome Sequence of Saprolegnia declina VS20.</title>
        <authorList>
            <consortium name="The Broad Institute Genome Sequencing Platform"/>
            <person name="Russ C."/>
            <person name="Nusbaum C."/>
            <person name="Tyler B."/>
            <person name="van West P."/>
            <person name="Dieguez-Uribeondo J."/>
            <person name="de Bruijn I."/>
            <person name="Tripathy S."/>
            <person name="Jiang R."/>
            <person name="Young S.K."/>
            <person name="Zeng Q."/>
            <person name="Gargeya S."/>
            <person name="Fitzgerald M."/>
            <person name="Haas B."/>
            <person name="Abouelleil A."/>
            <person name="Alvarado L."/>
            <person name="Arachchi H.M."/>
            <person name="Berlin A."/>
            <person name="Chapman S.B."/>
            <person name="Goldberg J."/>
            <person name="Griggs A."/>
            <person name="Gujja S."/>
            <person name="Hansen M."/>
            <person name="Howarth C."/>
            <person name="Imamovic A."/>
            <person name="Larimer J."/>
            <person name="McCowen C."/>
            <person name="Montmayeur A."/>
            <person name="Murphy C."/>
            <person name="Neiman D."/>
            <person name="Pearson M."/>
            <person name="Priest M."/>
            <person name="Roberts A."/>
            <person name="Saif S."/>
            <person name="Shea T."/>
            <person name="Sisk P."/>
            <person name="Sykes S."/>
            <person name="Wortman J."/>
            <person name="Nusbaum C."/>
            <person name="Birren B."/>
        </authorList>
    </citation>
    <scope>NUCLEOTIDE SEQUENCE [LARGE SCALE GENOMIC DNA]</scope>
    <source>
        <strain evidence="16 17">VS20</strain>
    </source>
</reference>
<feature type="compositionally biased region" description="Basic and acidic residues" evidence="14">
    <location>
        <begin position="72"/>
        <end position="95"/>
    </location>
</feature>
<dbReference type="InterPro" id="IPR051547">
    <property type="entry name" value="TDP2-like"/>
</dbReference>
<dbReference type="InterPro" id="IPR036691">
    <property type="entry name" value="Endo/exonu/phosph_ase_sf"/>
</dbReference>
<dbReference type="PANTHER" id="PTHR15822">
    <property type="entry name" value="TRAF AND TNF RECEPTOR-ASSOCIATED PROTEIN"/>
    <property type="match status" value="1"/>
</dbReference>
<evidence type="ECO:0000313" key="16">
    <source>
        <dbReference type="EMBL" id="EQC41273.1"/>
    </source>
</evidence>
<dbReference type="PANTHER" id="PTHR15822:SF4">
    <property type="entry name" value="TYROSYL-DNA PHOSPHODIESTERASE 2"/>
    <property type="match status" value="1"/>
</dbReference>
<keyword evidence="5" id="KW-0479">Metal-binding</keyword>
<keyword evidence="10" id="KW-0460">Magnesium</keyword>
<keyword evidence="11" id="KW-0234">DNA repair</keyword>
<evidence type="ECO:0000256" key="10">
    <source>
        <dbReference type="ARBA" id="ARBA00022842"/>
    </source>
</evidence>
<dbReference type="InterPro" id="IPR001876">
    <property type="entry name" value="Znf_RanBP2"/>
</dbReference>
<dbReference type="InterPro" id="IPR036443">
    <property type="entry name" value="Znf_RanBP2_sf"/>
</dbReference>
<evidence type="ECO:0000256" key="7">
    <source>
        <dbReference type="ARBA" id="ARBA00022771"/>
    </source>
</evidence>
<evidence type="ECO:0000256" key="4">
    <source>
        <dbReference type="ARBA" id="ARBA00022722"/>
    </source>
</evidence>
<keyword evidence="9" id="KW-0862">Zinc</keyword>
<keyword evidence="8" id="KW-0378">Hydrolase</keyword>
<feature type="region of interest" description="Disordered" evidence="14">
    <location>
        <begin position="64"/>
        <end position="108"/>
    </location>
</feature>
<comment type="subcellular location">
    <subcellularLocation>
        <location evidence="3">Nucleus</location>
        <location evidence="3">PML body</location>
    </subcellularLocation>
</comment>
<evidence type="ECO:0000256" key="14">
    <source>
        <dbReference type="SAM" id="MobiDB-lite"/>
    </source>
</evidence>
<evidence type="ECO:0000256" key="1">
    <source>
        <dbReference type="ARBA" id="ARBA00001936"/>
    </source>
</evidence>
<dbReference type="GO" id="GO:0070260">
    <property type="term" value="F:5'-tyrosyl-DNA phosphodiesterase activity"/>
    <property type="evidence" value="ECO:0007669"/>
    <property type="project" value="TreeGrafter"/>
</dbReference>
<keyword evidence="12" id="KW-0539">Nucleus</keyword>
<dbReference type="VEuPathDB" id="FungiDB:SDRG_01248"/>
<dbReference type="RefSeq" id="XP_008604987.1">
    <property type="nucleotide sequence ID" value="XM_008606765.1"/>
</dbReference>
<keyword evidence="7 13" id="KW-0863">Zinc-finger</keyword>
<dbReference type="InParanoid" id="T0S7W6"/>
<dbReference type="Gene3D" id="2.30.30.380">
    <property type="entry name" value="Zn-finger domain of Sec23/24"/>
    <property type="match status" value="1"/>
</dbReference>
<protein>
    <recommendedName>
        <fullName evidence="15">RanBP2-type domain-containing protein</fullName>
    </recommendedName>
</protein>
<evidence type="ECO:0000256" key="5">
    <source>
        <dbReference type="ARBA" id="ARBA00022723"/>
    </source>
</evidence>